<sequence>LPFNLHNTYRPRPKFPHSIKTKKGLRKLYNSKVVNVQRFKRPLKGFLGYLGIKHSGVVVTTQSGKKYLIHKGKDYGISSQTVVVDAKHMSKKWKPASKVLPVKKGTNIGKFVKVGGKYYNVFCNNCHHASNRMKNLG</sequence>
<dbReference type="RefSeq" id="XP_028513972.1">
    <property type="nucleotide sequence ID" value="XM_028658171.1"/>
</dbReference>
<evidence type="ECO:0000313" key="1">
    <source>
        <dbReference type="EnsemblMetazoa" id="XP_028513972.1"/>
    </source>
</evidence>
<name>A0A913YHI2_EXADI</name>
<dbReference type="OrthoDB" id="2428896at2759"/>
<keyword evidence="2" id="KW-1185">Reference proteome</keyword>
<reference evidence="1" key="1">
    <citation type="submission" date="2022-11" db="UniProtKB">
        <authorList>
            <consortium name="EnsemblMetazoa"/>
        </authorList>
    </citation>
    <scope>IDENTIFICATION</scope>
</reference>
<dbReference type="AlphaFoldDB" id="A0A913YHI2"/>
<accession>A0A913YHI2</accession>
<dbReference type="KEGG" id="epa:114574292"/>
<dbReference type="GeneID" id="114574292"/>
<dbReference type="OMA" id="SRRMMNQ"/>
<dbReference type="Proteomes" id="UP000887567">
    <property type="component" value="Unplaced"/>
</dbReference>
<evidence type="ECO:0000313" key="2">
    <source>
        <dbReference type="Proteomes" id="UP000887567"/>
    </source>
</evidence>
<proteinExistence type="predicted"/>
<organism evidence="1 2">
    <name type="scientific">Exaiptasia diaphana</name>
    <name type="common">Tropical sea anemone</name>
    <name type="synonym">Aiptasia pulchella</name>
    <dbReference type="NCBI Taxonomy" id="2652724"/>
    <lineage>
        <taxon>Eukaryota</taxon>
        <taxon>Metazoa</taxon>
        <taxon>Cnidaria</taxon>
        <taxon>Anthozoa</taxon>
        <taxon>Hexacorallia</taxon>
        <taxon>Actiniaria</taxon>
        <taxon>Aiptasiidae</taxon>
        <taxon>Exaiptasia</taxon>
    </lineage>
</organism>
<dbReference type="EnsemblMetazoa" id="XM_028658171.1">
    <property type="protein sequence ID" value="XP_028513972.1"/>
    <property type="gene ID" value="LOC114574292"/>
</dbReference>
<protein>
    <submittedName>
        <fullName evidence="1">Uncharacterized protein</fullName>
    </submittedName>
</protein>